<feature type="region of interest" description="Disordered" evidence="2">
    <location>
        <begin position="103"/>
        <end position="131"/>
    </location>
</feature>
<protein>
    <recommendedName>
        <fullName evidence="4">Band 7 domain-containing protein</fullName>
    </recommendedName>
</protein>
<organism evidence="5 6">
    <name type="scientific">Elysia chlorotica</name>
    <name type="common">Eastern emerald elysia</name>
    <name type="synonym">Sea slug</name>
    <dbReference type="NCBI Taxonomy" id="188477"/>
    <lineage>
        <taxon>Eukaryota</taxon>
        <taxon>Metazoa</taxon>
        <taxon>Spiralia</taxon>
        <taxon>Lophotrochozoa</taxon>
        <taxon>Mollusca</taxon>
        <taxon>Gastropoda</taxon>
        <taxon>Heterobranchia</taxon>
        <taxon>Euthyneura</taxon>
        <taxon>Panpulmonata</taxon>
        <taxon>Sacoglossa</taxon>
        <taxon>Placobranchoidea</taxon>
        <taxon>Plakobranchidae</taxon>
        <taxon>Elysia</taxon>
    </lineage>
</organism>
<accession>A0A433TRX1</accession>
<keyword evidence="6" id="KW-1185">Reference proteome</keyword>
<feature type="transmembrane region" description="Helical" evidence="3">
    <location>
        <begin position="223"/>
        <end position="242"/>
    </location>
</feature>
<feature type="coiled-coil region" evidence="1">
    <location>
        <begin position="450"/>
        <end position="484"/>
    </location>
</feature>
<feature type="compositionally biased region" description="Acidic residues" evidence="2">
    <location>
        <begin position="103"/>
        <end position="116"/>
    </location>
</feature>
<dbReference type="Proteomes" id="UP000271974">
    <property type="component" value="Unassembled WGS sequence"/>
</dbReference>
<evidence type="ECO:0000256" key="3">
    <source>
        <dbReference type="SAM" id="Phobius"/>
    </source>
</evidence>
<dbReference type="AlphaFoldDB" id="A0A433TRX1"/>
<keyword evidence="1" id="KW-0175">Coiled coil</keyword>
<evidence type="ECO:0000313" key="6">
    <source>
        <dbReference type="Proteomes" id="UP000271974"/>
    </source>
</evidence>
<evidence type="ECO:0000313" key="5">
    <source>
        <dbReference type="EMBL" id="RUS84307.1"/>
    </source>
</evidence>
<proteinExistence type="predicted"/>
<keyword evidence="3" id="KW-1133">Transmembrane helix</keyword>
<evidence type="ECO:0000259" key="4">
    <source>
        <dbReference type="Pfam" id="PF01145"/>
    </source>
</evidence>
<evidence type="ECO:0000256" key="1">
    <source>
        <dbReference type="SAM" id="Coils"/>
    </source>
</evidence>
<dbReference type="InterPro" id="IPR001107">
    <property type="entry name" value="Band_7"/>
</dbReference>
<reference evidence="5 6" key="1">
    <citation type="submission" date="2019-01" db="EMBL/GenBank/DDBJ databases">
        <title>A draft genome assembly of the solar-powered sea slug Elysia chlorotica.</title>
        <authorList>
            <person name="Cai H."/>
            <person name="Li Q."/>
            <person name="Fang X."/>
            <person name="Li J."/>
            <person name="Curtis N.E."/>
            <person name="Altenburger A."/>
            <person name="Shibata T."/>
            <person name="Feng M."/>
            <person name="Maeda T."/>
            <person name="Schwartz J.A."/>
            <person name="Shigenobu S."/>
            <person name="Lundholm N."/>
            <person name="Nishiyama T."/>
            <person name="Yang H."/>
            <person name="Hasebe M."/>
            <person name="Li S."/>
            <person name="Pierce S.K."/>
            <person name="Wang J."/>
        </authorList>
    </citation>
    <scope>NUCLEOTIDE SEQUENCE [LARGE SCALE GENOMIC DNA]</scope>
    <source>
        <strain evidence="5">EC2010</strain>
        <tissue evidence="5">Whole organism of an adult</tissue>
    </source>
</reference>
<name>A0A433TRX1_ELYCH</name>
<dbReference type="Pfam" id="PF01145">
    <property type="entry name" value="Band_7"/>
    <property type="match status" value="1"/>
</dbReference>
<evidence type="ECO:0000256" key="2">
    <source>
        <dbReference type="SAM" id="MobiDB-lite"/>
    </source>
</evidence>
<dbReference type="EMBL" id="RQTK01000210">
    <property type="protein sequence ID" value="RUS84307.1"/>
    <property type="molecule type" value="Genomic_DNA"/>
</dbReference>
<feature type="region of interest" description="Disordered" evidence="2">
    <location>
        <begin position="1"/>
        <end position="80"/>
    </location>
</feature>
<comment type="caution">
    <text evidence="5">The sequence shown here is derived from an EMBL/GenBank/DDBJ whole genome shotgun (WGS) entry which is preliminary data.</text>
</comment>
<dbReference type="OrthoDB" id="6144433at2759"/>
<gene>
    <name evidence="5" type="ORF">EGW08_007951</name>
</gene>
<keyword evidence="3" id="KW-0812">Transmembrane</keyword>
<feature type="region of interest" description="Disordered" evidence="2">
    <location>
        <begin position="170"/>
        <end position="203"/>
    </location>
</feature>
<keyword evidence="3" id="KW-0472">Membrane</keyword>
<feature type="domain" description="Band 7" evidence="4">
    <location>
        <begin position="267"/>
        <end position="461"/>
    </location>
</feature>
<sequence length="550" mass="61689">MSNNKPSGDEGGSSSDEDEVSISVKSALEPPPSYDDVVAAAEPDEERGESSDRLLQGQGDGPENAEGGELSVEEKRRQHEHKIRKLIADLRRECSVEEVAPEELEMLNVGDDDLTESEMSSALSSARERREPELAASEVVLQDREIMLNFAEDNEDASLRRLSKRSSMLQASTDVDADGETDAAVNNNDVEHPTDEVSVEDGEERPKRLGILALVQGSPTRKLIVLFTVLFCLGLLLLVILLPKSFVYVEYHQYALSKNTWTEAVDYSTVYDGGCYLLAPQDELIRFDATAHFVQQSLDVSDDTGLSIEIDITLQYFLKRDEVPRLFQKYHHGYYKVINSLVESAVKNVAVKFTLEQYRLHRQKVEADILTSIRQTLSGDCCDSCCPDKCGKRDVDCGQAACRPIGSCRQGHHVTVKYFQLGAITIPETVMDRHVQKIVLQVEADRELFYQQKAIEVKRTERMAQDIKNQAEELKQAARAQDRVIRAKAQADKSTMLEKAQQDALRTVFSSFNISDEAVKLSYIYAHALADNRDNLRFTYAYQNLGAYSP</sequence>